<feature type="transmembrane region" description="Helical" evidence="2">
    <location>
        <begin position="6"/>
        <end position="27"/>
    </location>
</feature>
<evidence type="ECO:0000313" key="3">
    <source>
        <dbReference type="EMBL" id="ERJ07387.1"/>
    </source>
</evidence>
<evidence type="ECO:0000313" key="4">
    <source>
        <dbReference type="Proteomes" id="UP000003861"/>
    </source>
</evidence>
<keyword evidence="2" id="KW-0812">Transmembrane</keyword>
<proteinExistence type="predicted"/>
<reference evidence="3 4" key="1">
    <citation type="journal article" date="2011" name="J. Bacteriol.">
        <title>Genome sequence of Halorhabdus tiamatea, the first archaeon isolated from a deep-sea anoxic brine lake.</title>
        <authorList>
            <person name="Antunes A."/>
            <person name="Alam I."/>
            <person name="Bajic V.B."/>
            <person name="Stingl U."/>
        </authorList>
    </citation>
    <scope>NUCLEOTIDE SEQUENCE [LARGE SCALE GENOMIC DNA]</scope>
    <source>
        <strain evidence="3 4">SARL4B</strain>
    </source>
</reference>
<evidence type="ECO:0000256" key="2">
    <source>
        <dbReference type="SAM" id="Phobius"/>
    </source>
</evidence>
<dbReference type="Proteomes" id="UP000003861">
    <property type="component" value="Unassembled WGS sequence"/>
</dbReference>
<gene>
    <name evidence="3" type="ORF">HLRTI_000429</name>
</gene>
<evidence type="ECO:0000256" key="1">
    <source>
        <dbReference type="SAM" id="Coils"/>
    </source>
</evidence>
<keyword evidence="1" id="KW-0175">Coiled coil</keyword>
<protein>
    <submittedName>
        <fullName evidence="3">Uncharacterized protein</fullName>
    </submittedName>
</protein>
<name>U2DP08_9EURY</name>
<sequence>MGPHVWFILLLFVVVTVPLFVGAVASINRNTRKRTEEEVEELRQRVEELEAEQE</sequence>
<reference evidence="3 4" key="2">
    <citation type="journal article" date="2013" name="PLoS ONE">
        <title>INDIGO - INtegrated Data Warehouse of MIcrobial GenOmes with Examples from the Red Sea Extremophiles.</title>
        <authorList>
            <person name="Alam I."/>
            <person name="Antunes A."/>
            <person name="Kamau A.A."/>
            <person name="Ba Alawi W."/>
            <person name="Kalkatawi M."/>
            <person name="Stingl U."/>
            <person name="Bajic V.B."/>
        </authorList>
    </citation>
    <scope>NUCLEOTIDE SEQUENCE [LARGE SCALE GENOMIC DNA]</scope>
    <source>
        <strain evidence="3 4">SARL4B</strain>
    </source>
</reference>
<dbReference type="EMBL" id="AFNT02000003">
    <property type="protein sequence ID" value="ERJ07387.1"/>
    <property type="molecule type" value="Genomic_DNA"/>
</dbReference>
<feature type="coiled-coil region" evidence="1">
    <location>
        <begin position="25"/>
        <end position="52"/>
    </location>
</feature>
<keyword evidence="2" id="KW-0472">Membrane</keyword>
<keyword evidence="2" id="KW-1133">Transmembrane helix</keyword>
<dbReference type="AlphaFoldDB" id="U2DP08"/>
<comment type="caution">
    <text evidence="3">The sequence shown here is derived from an EMBL/GenBank/DDBJ whole genome shotgun (WGS) entry which is preliminary data.</text>
</comment>
<accession>U2DP08</accession>
<organism evidence="3 4">
    <name type="scientific">Halorhabdus tiamatea SARL4B</name>
    <dbReference type="NCBI Taxonomy" id="1033806"/>
    <lineage>
        <taxon>Archaea</taxon>
        <taxon>Methanobacteriati</taxon>
        <taxon>Methanobacteriota</taxon>
        <taxon>Stenosarchaea group</taxon>
        <taxon>Halobacteria</taxon>
        <taxon>Halobacteriales</taxon>
        <taxon>Haloarculaceae</taxon>
        <taxon>Halorhabdus</taxon>
    </lineage>
</organism>